<gene>
    <name evidence="1" type="ORF">EJ05DRAFT_502163</name>
</gene>
<name>A0A6A6W176_9PEZI</name>
<sequence length="462" mass="53121">MTRLFPPTWKGLHPIAPDLPEPYSPRELDVILQCGLLWATVSMPFRYGIRRFIRKQRMPLPGSFLAHLVYGSAASWALNALCDQREKSCVIPFFEKHGIEQKPFRIIERTGKIGMDDIVVLGASAGLLVARTRLKPTITGWRRHIGLAFAGATTMSILADYPHHMWTESAWVSGQDPYTPSAAFYRRFKQERQQAIVYTQHRGEIAQCVPESTISMSQMLRMHRIFEEHASIPSGTGLIEIFFAYYFLPMKLLHFFLQPFDPPGPDDLLEIDEETQLGTAAELPRYIPGAVPWATAHVPAVNLEVKRDYLWSMRLPEDIEYMKHELDQMEVVRHGLFRDNAYIMSKIAQKEYELYTTKDQGTAEHTILIFQLDVLAGFHRKIESEILRLGWRMREAQRLLALSRGENITPKERLYYTENSMILVLNRHKGPEFPWPTASDEVAKTAFAALRQELEADFKSSD</sequence>
<evidence type="ECO:0000313" key="2">
    <source>
        <dbReference type="Proteomes" id="UP000799437"/>
    </source>
</evidence>
<organism evidence="1 2">
    <name type="scientific">Pseudovirgaria hyperparasitica</name>
    <dbReference type="NCBI Taxonomy" id="470096"/>
    <lineage>
        <taxon>Eukaryota</taxon>
        <taxon>Fungi</taxon>
        <taxon>Dikarya</taxon>
        <taxon>Ascomycota</taxon>
        <taxon>Pezizomycotina</taxon>
        <taxon>Dothideomycetes</taxon>
        <taxon>Dothideomycetes incertae sedis</taxon>
        <taxon>Acrospermales</taxon>
        <taxon>Acrospermaceae</taxon>
        <taxon>Pseudovirgaria</taxon>
    </lineage>
</organism>
<evidence type="ECO:0000313" key="1">
    <source>
        <dbReference type="EMBL" id="KAF2756668.1"/>
    </source>
</evidence>
<dbReference type="RefSeq" id="XP_033599119.1">
    <property type="nucleotide sequence ID" value="XM_033747214.1"/>
</dbReference>
<proteinExistence type="predicted"/>
<accession>A0A6A6W176</accession>
<dbReference type="GeneID" id="54488268"/>
<protein>
    <submittedName>
        <fullName evidence="1">Uncharacterized protein</fullName>
    </submittedName>
</protein>
<dbReference type="Proteomes" id="UP000799437">
    <property type="component" value="Unassembled WGS sequence"/>
</dbReference>
<dbReference type="AlphaFoldDB" id="A0A6A6W176"/>
<reference evidence="1" key="1">
    <citation type="journal article" date="2020" name="Stud. Mycol.">
        <title>101 Dothideomycetes genomes: a test case for predicting lifestyles and emergence of pathogens.</title>
        <authorList>
            <person name="Haridas S."/>
            <person name="Albert R."/>
            <person name="Binder M."/>
            <person name="Bloem J."/>
            <person name="Labutti K."/>
            <person name="Salamov A."/>
            <person name="Andreopoulos B."/>
            <person name="Baker S."/>
            <person name="Barry K."/>
            <person name="Bills G."/>
            <person name="Bluhm B."/>
            <person name="Cannon C."/>
            <person name="Castanera R."/>
            <person name="Culley D."/>
            <person name="Daum C."/>
            <person name="Ezra D."/>
            <person name="Gonzalez J."/>
            <person name="Henrissat B."/>
            <person name="Kuo A."/>
            <person name="Liang C."/>
            <person name="Lipzen A."/>
            <person name="Lutzoni F."/>
            <person name="Magnuson J."/>
            <person name="Mondo S."/>
            <person name="Nolan M."/>
            <person name="Ohm R."/>
            <person name="Pangilinan J."/>
            <person name="Park H.-J."/>
            <person name="Ramirez L."/>
            <person name="Alfaro M."/>
            <person name="Sun H."/>
            <person name="Tritt A."/>
            <person name="Yoshinaga Y."/>
            <person name="Zwiers L.-H."/>
            <person name="Turgeon B."/>
            <person name="Goodwin S."/>
            <person name="Spatafora J."/>
            <person name="Crous P."/>
            <person name="Grigoriev I."/>
        </authorList>
    </citation>
    <scope>NUCLEOTIDE SEQUENCE</scope>
    <source>
        <strain evidence="1">CBS 121739</strain>
    </source>
</reference>
<dbReference type="EMBL" id="ML996575">
    <property type="protein sequence ID" value="KAF2756668.1"/>
    <property type="molecule type" value="Genomic_DNA"/>
</dbReference>
<keyword evidence="2" id="KW-1185">Reference proteome</keyword>